<organism evidence="2">
    <name type="scientific">Ganoderma boninense</name>
    <dbReference type="NCBI Taxonomy" id="34458"/>
    <lineage>
        <taxon>Eukaryota</taxon>
        <taxon>Fungi</taxon>
        <taxon>Dikarya</taxon>
        <taxon>Basidiomycota</taxon>
        <taxon>Agaricomycotina</taxon>
        <taxon>Agaricomycetes</taxon>
        <taxon>Polyporales</taxon>
        <taxon>Polyporaceae</taxon>
        <taxon>Ganoderma</taxon>
    </lineage>
</organism>
<protein>
    <recommendedName>
        <fullName evidence="1">Reverse transcriptase Ty1/copia-type domain-containing protein</fullName>
    </recommendedName>
</protein>
<evidence type="ECO:0000259" key="1">
    <source>
        <dbReference type="Pfam" id="PF07727"/>
    </source>
</evidence>
<dbReference type="CDD" id="cd09272">
    <property type="entry name" value="RNase_HI_RT_Ty1"/>
    <property type="match status" value="1"/>
</dbReference>
<proteinExistence type="predicted"/>
<dbReference type="PANTHER" id="PTHR11439:SF463">
    <property type="entry name" value="REVERSE TRANSCRIPTASE TY1_COPIA-TYPE DOMAIN-CONTAINING PROTEIN"/>
    <property type="match status" value="1"/>
</dbReference>
<dbReference type="Pfam" id="PF07727">
    <property type="entry name" value="RVT_2"/>
    <property type="match status" value="1"/>
</dbReference>
<name>A0A5K1JZA9_9APHY</name>
<evidence type="ECO:0000313" key="2">
    <source>
        <dbReference type="EMBL" id="VWO97534.1"/>
    </source>
</evidence>
<dbReference type="EMBL" id="LR726372">
    <property type="protein sequence ID" value="VWO97534.1"/>
    <property type="molecule type" value="Genomic_DNA"/>
</dbReference>
<dbReference type="AlphaFoldDB" id="A0A5K1JZA9"/>
<feature type="domain" description="Reverse transcriptase Ty1/copia-type" evidence="1">
    <location>
        <begin position="3"/>
        <end position="93"/>
    </location>
</feature>
<sequence>MRAEADWGVFHKRDKHDLGILVIHVDDCLITGTSQAAVDSYKQKIGKKYKLIDLGPVSWLLTIKVSRDREAHTLALSQHSYIDAITTRFNPDYLKRAPTPMDPHPQLSKAQCPESVADVARMKRVPYPTRHRVCRRDTRAILGESGLGPLGGQYVAATHAAKEALWLRRLIGEIFGPLSDPTTLHGDNKAAIALTKDGSYHARTKHIDIRYHFIRYSIEAGSIRLIYCPTDEQTADILTKALPSVKVKHFAQAMGLASA</sequence>
<dbReference type="PANTHER" id="PTHR11439">
    <property type="entry name" value="GAG-POL-RELATED RETROTRANSPOSON"/>
    <property type="match status" value="1"/>
</dbReference>
<reference evidence="2" key="1">
    <citation type="submission" date="2019-10" db="EMBL/GenBank/DDBJ databases">
        <authorList>
            <person name="Nor Muhammad N."/>
        </authorList>
    </citation>
    <scope>NUCLEOTIDE SEQUENCE</scope>
</reference>
<dbReference type="InterPro" id="IPR013103">
    <property type="entry name" value="RVT_2"/>
</dbReference>
<accession>A0A5K1JZA9</accession>
<gene>
    <name evidence="2" type="primary">I1RE51</name>
</gene>